<dbReference type="SMART" id="SM00858">
    <property type="entry name" value="SAF"/>
    <property type="match status" value="1"/>
</dbReference>
<name>A0ABU6KHZ7_9BACI</name>
<gene>
    <name evidence="3" type="ORF">QGM71_15790</name>
</gene>
<feature type="compositionally biased region" description="Acidic residues" evidence="1">
    <location>
        <begin position="207"/>
        <end position="223"/>
    </location>
</feature>
<sequence length="267" mass="30015">MLESKRKAIIFFLIAIVLAATSGFLVLNKVQALNTNLGTMVNIYVADKAIHSRTIITPNDITTDEIPKKYKRDDHIENVEDLINKVSLVPLSSGDVITKGMLKEASSVTEADNRLITLTKSEKVYFDESLDALDRVDIIVSNSFESEPVTEIFMKDVKVSRVARDDGEFVGVLLELPLEAVPKLIHMQNYADSVRIVKANVGQMQTEENEESTEVETEVSESVEESKNDSTENNQEKQKEEENEKEDKAGEKKDDKKSEEEDENDET</sequence>
<protein>
    <submittedName>
        <fullName evidence="3">Flagella basal body P-ring formation protein FlgA</fullName>
    </submittedName>
</protein>
<dbReference type="CDD" id="cd11614">
    <property type="entry name" value="SAF_CpaB_FlgA_like"/>
    <property type="match status" value="1"/>
</dbReference>
<keyword evidence="3" id="KW-0282">Flagellum</keyword>
<evidence type="ECO:0000256" key="1">
    <source>
        <dbReference type="SAM" id="MobiDB-lite"/>
    </source>
</evidence>
<keyword evidence="4" id="KW-1185">Reference proteome</keyword>
<feature type="region of interest" description="Disordered" evidence="1">
    <location>
        <begin position="204"/>
        <end position="267"/>
    </location>
</feature>
<comment type="caution">
    <text evidence="3">The sequence shown here is derived from an EMBL/GenBank/DDBJ whole genome shotgun (WGS) entry which is preliminary data.</text>
</comment>
<reference evidence="3 4" key="1">
    <citation type="journal article" date="2024" name="Int. J. Syst. Evol. Microbiol.">
        <title>Virgibacillus tibetensis sp. nov., isolated from salt lake on the Tibetan Plateau of China.</title>
        <authorList>
            <person name="Phurbu D."/>
            <person name="Liu Z.-X."/>
            <person name="Wang R."/>
            <person name="Zheng Y.-Y."/>
            <person name="Liu H.-C."/>
            <person name="Zhou Y.-G."/>
            <person name="Yu Y.-J."/>
            <person name="Li A.-H."/>
        </authorList>
    </citation>
    <scope>NUCLEOTIDE SEQUENCE [LARGE SCALE GENOMIC DNA]</scope>
    <source>
        <strain evidence="3 4">C22-A2</strain>
    </source>
</reference>
<keyword evidence="3" id="KW-0969">Cilium</keyword>
<dbReference type="InterPro" id="IPR013974">
    <property type="entry name" value="SAF"/>
</dbReference>
<evidence type="ECO:0000259" key="2">
    <source>
        <dbReference type="SMART" id="SM00858"/>
    </source>
</evidence>
<evidence type="ECO:0000313" key="3">
    <source>
        <dbReference type="EMBL" id="MEC5424949.1"/>
    </source>
</evidence>
<dbReference type="EMBL" id="JARZFX010000009">
    <property type="protein sequence ID" value="MEC5424949.1"/>
    <property type="molecule type" value="Genomic_DNA"/>
</dbReference>
<evidence type="ECO:0000313" key="4">
    <source>
        <dbReference type="Proteomes" id="UP001335737"/>
    </source>
</evidence>
<dbReference type="Pfam" id="PF08666">
    <property type="entry name" value="SAF"/>
    <property type="match status" value="1"/>
</dbReference>
<feature type="domain" description="SAF" evidence="2">
    <location>
        <begin position="41"/>
        <end position="103"/>
    </location>
</feature>
<feature type="compositionally biased region" description="Basic and acidic residues" evidence="1">
    <location>
        <begin position="224"/>
        <end position="259"/>
    </location>
</feature>
<dbReference type="Gene3D" id="3.90.1210.10">
    <property type="entry name" value="Antifreeze-like/N-acetylneuraminic acid synthase C-terminal domain"/>
    <property type="match status" value="1"/>
</dbReference>
<dbReference type="RefSeq" id="WP_327608506.1">
    <property type="nucleotide sequence ID" value="NZ_JARZFX010000009.1"/>
</dbReference>
<organism evidence="3 4">
    <name type="scientific">Virgibacillus tibetensis</name>
    <dbReference type="NCBI Taxonomy" id="3042313"/>
    <lineage>
        <taxon>Bacteria</taxon>
        <taxon>Bacillati</taxon>
        <taxon>Bacillota</taxon>
        <taxon>Bacilli</taxon>
        <taxon>Bacillales</taxon>
        <taxon>Bacillaceae</taxon>
        <taxon>Virgibacillus</taxon>
    </lineage>
</organism>
<dbReference type="Proteomes" id="UP001335737">
    <property type="component" value="Unassembled WGS sequence"/>
</dbReference>
<keyword evidence="3" id="KW-0966">Cell projection</keyword>
<proteinExistence type="predicted"/>
<accession>A0ABU6KHZ7</accession>